<name>A0AAU9D6T9_9BACT</name>
<dbReference type="EMBL" id="AP025314">
    <property type="protein sequence ID" value="BDD08561.1"/>
    <property type="molecule type" value="Genomic_DNA"/>
</dbReference>
<gene>
    <name evidence="1" type="ORF">FUAX_09930</name>
</gene>
<accession>A0AAU9D6T9</accession>
<sequence length="68" mass="7872">MKPENARSRPDLFPRYQAKSKKILAVEFGVHPDTIANWCKMIGMETKKGLLSVKEVKKFYSHFGDPFE</sequence>
<keyword evidence="2" id="KW-1185">Reference proteome</keyword>
<evidence type="ECO:0000313" key="1">
    <source>
        <dbReference type="EMBL" id="BDD08561.1"/>
    </source>
</evidence>
<dbReference type="RefSeq" id="WP_338393813.1">
    <property type="nucleotide sequence ID" value="NZ_AP025314.1"/>
</dbReference>
<proteinExistence type="predicted"/>
<protein>
    <submittedName>
        <fullName evidence="1">Uncharacterized protein</fullName>
    </submittedName>
</protein>
<reference evidence="1 2" key="1">
    <citation type="submission" date="2021-12" db="EMBL/GenBank/DDBJ databases">
        <title>Genome sequencing of bacteria with rrn-lacking chromosome and rrn-plasmid.</title>
        <authorList>
            <person name="Anda M."/>
            <person name="Iwasaki W."/>
        </authorList>
    </citation>
    <scope>NUCLEOTIDE SEQUENCE [LARGE SCALE GENOMIC DNA]</scope>
    <source>
        <strain evidence="1 2">DSM 100852</strain>
    </source>
</reference>
<evidence type="ECO:0000313" key="2">
    <source>
        <dbReference type="Proteomes" id="UP001348817"/>
    </source>
</evidence>
<organism evidence="1 2">
    <name type="scientific">Fulvitalea axinellae</name>
    <dbReference type="NCBI Taxonomy" id="1182444"/>
    <lineage>
        <taxon>Bacteria</taxon>
        <taxon>Pseudomonadati</taxon>
        <taxon>Bacteroidota</taxon>
        <taxon>Cytophagia</taxon>
        <taxon>Cytophagales</taxon>
        <taxon>Persicobacteraceae</taxon>
        <taxon>Fulvitalea</taxon>
    </lineage>
</organism>
<dbReference type="AlphaFoldDB" id="A0AAU9D6T9"/>
<dbReference type="Proteomes" id="UP001348817">
    <property type="component" value="Chromosome"/>
</dbReference>
<dbReference type="KEGG" id="fax:FUAX_09930"/>